<dbReference type="PANTHER" id="PTHR43585:SF2">
    <property type="entry name" value="ATP-GRASP ENZYME FSQD"/>
    <property type="match status" value="1"/>
</dbReference>
<name>A0ABU2VQV7_9ACTN</name>
<dbReference type="PROSITE" id="PS50975">
    <property type="entry name" value="ATP_GRASP"/>
    <property type="match status" value="1"/>
</dbReference>
<keyword evidence="1" id="KW-0436">Ligase</keyword>
<organism evidence="7 8">
    <name type="scientific">Streptomyces doebereineriae</name>
    <dbReference type="NCBI Taxonomy" id="3075528"/>
    <lineage>
        <taxon>Bacteria</taxon>
        <taxon>Bacillati</taxon>
        <taxon>Actinomycetota</taxon>
        <taxon>Actinomycetes</taxon>
        <taxon>Kitasatosporales</taxon>
        <taxon>Streptomycetaceae</taxon>
        <taxon>Streptomyces</taxon>
    </lineage>
</organism>
<feature type="region of interest" description="Disordered" evidence="5">
    <location>
        <begin position="448"/>
        <end position="471"/>
    </location>
</feature>
<dbReference type="Gene3D" id="3.30.470.20">
    <property type="entry name" value="ATP-grasp fold, B domain"/>
    <property type="match status" value="1"/>
</dbReference>
<gene>
    <name evidence="7" type="ORF">RNB18_46985</name>
</gene>
<evidence type="ECO:0000256" key="4">
    <source>
        <dbReference type="PROSITE-ProRule" id="PRU00409"/>
    </source>
</evidence>
<reference evidence="8" key="1">
    <citation type="submission" date="2023-07" db="EMBL/GenBank/DDBJ databases">
        <title>30 novel species of actinomycetes from the DSMZ collection.</title>
        <authorList>
            <person name="Nouioui I."/>
        </authorList>
    </citation>
    <scope>NUCLEOTIDE SEQUENCE [LARGE SCALE GENOMIC DNA]</scope>
    <source>
        <strain evidence="8">DSM 41640</strain>
    </source>
</reference>
<keyword evidence="8" id="KW-1185">Reference proteome</keyword>
<dbReference type="SUPFAM" id="SSF56059">
    <property type="entry name" value="Glutathione synthetase ATP-binding domain-like"/>
    <property type="match status" value="1"/>
</dbReference>
<dbReference type="PANTHER" id="PTHR43585">
    <property type="entry name" value="FUMIPYRROLE BIOSYNTHESIS PROTEIN C"/>
    <property type="match status" value="1"/>
</dbReference>
<protein>
    <submittedName>
        <fullName evidence="7">ATP-grasp domain-containing protein</fullName>
    </submittedName>
</protein>
<feature type="domain" description="ATP-grasp" evidence="6">
    <location>
        <begin position="139"/>
        <end position="333"/>
    </location>
</feature>
<evidence type="ECO:0000259" key="6">
    <source>
        <dbReference type="PROSITE" id="PS50975"/>
    </source>
</evidence>
<evidence type="ECO:0000313" key="7">
    <source>
        <dbReference type="EMBL" id="MDT0487630.1"/>
    </source>
</evidence>
<accession>A0ABU2VQV7</accession>
<evidence type="ECO:0000256" key="3">
    <source>
        <dbReference type="ARBA" id="ARBA00022840"/>
    </source>
</evidence>
<evidence type="ECO:0000313" key="8">
    <source>
        <dbReference type="Proteomes" id="UP001183824"/>
    </source>
</evidence>
<evidence type="ECO:0000256" key="2">
    <source>
        <dbReference type="ARBA" id="ARBA00022741"/>
    </source>
</evidence>
<dbReference type="Proteomes" id="UP001183824">
    <property type="component" value="Unassembled WGS sequence"/>
</dbReference>
<evidence type="ECO:0000256" key="5">
    <source>
        <dbReference type="SAM" id="MobiDB-lite"/>
    </source>
</evidence>
<keyword evidence="2 4" id="KW-0547">Nucleotide-binding</keyword>
<sequence>MTDFRDSGAPSAADAAHPPAVIVITDLVVLAKHLRLLDAAGQRGLTPLFVFGPETPADELARRRADPEHPLFRLADEEFRHLADTSLDTLLRAVTPWLHDRTVRAVLNVGEVFVEAAGALAQTLGLPGPGTHAARVCRNKLLQRLTAPALAPRFTLVDPDRRTTVTHFPAFPAVLKPASRMSSSGVRAVAGPDAVLPLLPDYGPGELLLLEERVTGREFSVETLVRDGRLLWSGITAKDTNESGTSFFTETGHTSPAPHLTPAQEKLLLDANADFLRAVRFGTGMSHAEFRLTAEDRVVLMEAAARPPGDAITRLWRLATGMDLDAALLDLALGTEPATAPAARRARQVYLDHPWGRLTDVTSEGAPVHWVGEQGRWPDLPPVAADAPARGHAVLVSRHRGDLLGDQSDSQGRSVSVVLDGPLDTDLDLAAPETVRGVTIHTERTTDAEGIASGGPGEGAGRAEAVEEVVR</sequence>
<dbReference type="Gene3D" id="3.40.50.20">
    <property type="match status" value="1"/>
</dbReference>
<keyword evidence="3 4" id="KW-0067">ATP-binding</keyword>
<evidence type="ECO:0000256" key="1">
    <source>
        <dbReference type="ARBA" id="ARBA00022598"/>
    </source>
</evidence>
<proteinExistence type="predicted"/>
<dbReference type="RefSeq" id="WP_311720313.1">
    <property type="nucleotide sequence ID" value="NZ_JAVREZ010000030.1"/>
</dbReference>
<dbReference type="EMBL" id="JAVREZ010000030">
    <property type="protein sequence ID" value="MDT0487630.1"/>
    <property type="molecule type" value="Genomic_DNA"/>
</dbReference>
<dbReference type="InterPro" id="IPR052032">
    <property type="entry name" value="ATP-dep_AA_Ligase"/>
</dbReference>
<comment type="caution">
    <text evidence="7">The sequence shown here is derived from an EMBL/GenBank/DDBJ whole genome shotgun (WGS) entry which is preliminary data.</text>
</comment>
<dbReference type="Pfam" id="PF13535">
    <property type="entry name" value="ATP-grasp_4"/>
    <property type="match status" value="1"/>
</dbReference>
<dbReference type="InterPro" id="IPR011761">
    <property type="entry name" value="ATP-grasp"/>
</dbReference>